<dbReference type="InterPro" id="IPR016024">
    <property type="entry name" value="ARM-type_fold"/>
</dbReference>
<dbReference type="InterPro" id="IPR011989">
    <property type="entry name" value="ARM-like"/>
</dbReference>
<dbReference type="EMBL" id="CAMPGE010001760">
    <property type="protein sequence ID" value="CAI2360560.1"/>
    <property type="molecule type" value="Genomic_DNA"/>
</dbReference>
<feature type="domain" description="Importin N-terminal" evidence="1">
    <location>
        <begin position="36"/>
        <end position="110"/>
    </location>
</feature>
<dbReference type="SUPFAM" id="SSF48371">
    <property type="entry name" value="ARM repeat"/>
    <property type="match status" value="1"/>
</dbReference>
<dbReference type="AlphaFoldDB" id="A0AAD1U350"/>
<dbReference type="GO" id="GO:0006886">
    <property type="term" value="P:intracellular protein transport"/>
    <property type="evidence" value="ECO:0007669"/>
    <property type="project" value="InterPro"/>
</dbReference>
<evidence type="ECO:0000313" key="2">
    <source>
        <dbReference type="EMBL" id="CAI2360560.1"/>
    </source>
</evidence>
<dbReference type="Proteomes" id="UP001295684">
    <property type="component" value="Unassembled WGS sequence"/>
</dbReference>
<dbReference type="GO" id="GO:0031267">
    <property type="term" value="F:small GTPase binding"/>
    <property type="evidence" value="ECO:0007669"/>
    <property type="project" value="InterPro"/>
</dbReference>
<proteinExistence type="predicted"/>
<dbReference type="InterPro" id="IPR001494">
    <property type="entry name" value="Importin-beta_N"/>
</dbReference>
<evidence type="ECO:0000313" key="3">
    <source>
        <dbReference type="Proteomes" id="UP001295684"/>
    </source>
</evidence>
<evidence type="ECO:0000259" key="1">
    <source>
        <dbReference type="PROSITE" id="PS50166"/>
    </source>
</evidence>
<sequence>MEPETVDISTLLSQCIRANLPSTLDFAKVQVDRINAEMKIGKLKEIDPEKLGSNLLQVVVDDTQQSDIRQLACIMYKNLYFEKKQESKWSEVPKEAQGEYLDRILPLLATEHDGFQLAVCNLLANCFFNDMMMLLNFLKSYQESLDVNFKRGVRRVLLFTLQDYGYLSLTEVQTRLSIPVILDIIQEISYDEESMMILTAGLIYCVENNKNVFSKEDIKLIIEDIFIKVSKAKATKTKDLKLQAFLKTLIQMCLDNSSLIMDNLSLIRDITTLSIFRGNEKSKSLSLEIWNSILHFNYEFITKNPDSTKELPCLDYFPGLIKINLSLFEYLSVYTKPNEQLLESATNCMYWMNQLIDEEMMSVLINATKERIDSEEPQSKAAGLLTLTCILTSLPQETVIETIIHILPNIIKLYSHKSKVVILHSVRLIRKVVENYFPILINETAIKIWQVCAVASLKEEYDIFIETYETLKLIFGQPREAPFLQPFGEQLVISMIDLLITFTIDSVRKREVEKIYELENTLYKFLSRDPKNCLNEYYSFIFKIFEDTYNNKSEEVGKHKLLLCMNLICVLPPLDMVTPNGKQVGTVLEVMTKYLESVQSEDQISNKAIPNYIITKADSVIIEINEIQSRGPSPEDDWLSLVLEVEYIRSEFIKINNQP</sequence>
<keyword evidence="3" id="KW-1185">Reference proteome</keyword>
<gene>
    <name evidence="2" type="ORF">ECRASSUSDP1_LOCUS1864</name>
</gene>
<comment type="caution">
    <text evidence="2">The sequence shown here is derived from an EMBL/GenBank/DDBJ whole genome shotgun (WGS) entry which is preliminary data.</text>
</comment>
<organism evidence="2 3">
    <name type="scientific">Euplotes crassus</name>
    <dbReference type="NCBI Taxonomy" id="5936"/>
    <lineage>
        <taxon>Eukaryota</taxon>
        <taxon>Sar</taxon>
        <taxon>Alveolata</taxon>
        <taxon>Ciliophora</taxon>
        <taxon>Intramacronucleata</taxon>
        <taxon>Spirotrichea</taxon>
        <taxon>Hypotrichia</taxon>
        <taxon>Euplotida</taxon>
        <taxon>Euplotidae</taxon>
        <taxon>Moneuplotes</taxon>
    </lineage>
</organism>
<name>A0AAD1U350_EUPCR</name>
<reference evidence="2" key="1">
    <citation type="submission" date="2023-07" db="EMBL/GenBank/DDBJ databases">
        <authorList>
            <consortium name="AG Swart"/>
            <person name="Singh M."/>
            <person name="Singh A."/>
            <person name="Seah K."/>
            <person name="Emmerich C."/>
        </authorList>
    </citation>
    <scope>NUCLEOTIDE SEQUENCE</scope>
    <source>
        <strain evidence="2">DP1</strain>
    </source>
</reference>
<protein>
    <recommendedName>
        <fullName evidence="1">Importin N-terminal domain-containing protein</fullName>
    </recommendedName>
</protein>
<accession>A0AAD1U350</accession>
<dbReference type="PROSITE" id="PS50166">
    <property type="entry name" value="IMPORTIN_B_NT"/>
    <property type="match status" value="1"/>
</dbReference>
<dbReference type="Gene3D" id="1.25.10.10">
    <property type="entry name" value="Leucine-rich Repeat Variant"/>
    <property type="match status" value="1"/>
</dbReference>